<feature type="active site" description="Nucleophile" evidence="10 11">
    <location>
        <position position="78"/>
    </location>
</feature>
<comment type="caution">
    <text evidence="13">The sequence shown here is derived from an EMBL/GenBank/DDBJ whole genome shotgun (WGS) entry which is preliminary data.</text>
</comment>
<sequence>MITILDYGMGNCGSIKNMLRYLGADAAIVSEPEELENAKAIILPGVGSYDYGVKQLDPFKSVLEKKVLREKVPFLGICLGMQLLLESSEEGQLSGLGWIKGEAKRFDFTSIEGDQRLVVPHMGWNEVKPVTPSDIMQSVEKHSHDRFYFVHSYHADRVPEENQISVCHYGYDFTCAVQHKNIYGTQFHPEKSHKFGKQLFSRFIRLTEC</sequence>
<dbReference type="GO" id="GO:0016829">
    <property type="term" value="F:lyase activity"/>
    <property type="evidence" value="ECO:0007669"/>
    <property type="project" value="UniProtKB-KW"/>
</dbReference>
<dbReference type="RefSeq" id="WP_103681183.1">
    <property type="nucleotide sequence ID" value="NZ_LPWH01000123.1"/>
</dbReference>
<dbReference type="AlphaFoldDB" id="A0A2S4JFY3"/>
<dbReference type="PANTHER" id="PTHR42701">
    <property type="entry name" value="IMIDAZOLE GLYCEROL PHOSPHATE SYNTHASE SUBUNIT HISH"/>
    <property type="match status" value="1"/>
</dbReference>
<dbReference type="EC" id="3.5.1.2" evidence="10"/>
<comment type="subcellular location">
    <subcellularLocation>
        <location evidence="10">Cytoplasm</location>
    </subcellularLocation>
</comment>
<evidence type="ECO:0000256" key="7">
    <source>
        <dbReference type="ARBA" id="ARBA00023239"/>
    </source>
</evidence>
<name>A0A2S4JFY3_9SPIO</name>
<dbReference type="GO" id="GO:0004359">
    <property type="term" value="F:glutaminase activity"/>
    <property type="evidence" value="ECO:0007669"/>
    <property type="project" value="UniProtKB-EC"/>
</dbReference>
<evidence type="ECO:0000313" key="13">
    <source>
        <dbReference type="EMBL" id="POQ98365.1"/>
    </source>
</evidence>
<dbReference type="CDD" id="cd01748">
    <property type="entry name" value="GATase1_IGP_Synthase"/>
    <property type="match status" value="1"/>
</dbReference>
<dbReference type="GO" id="GO:0000105">
    <property type="term" value="P:L-histidine biosynthetic process"/>
    <property type="evidence" value="ECO:0007669"/>
    <property type="project" value="UniProtKB-UniRule"/>
</dbReference>
<dbReference type="HAMAP" id="MF_00278">
    <property type="entry name" value="HisH"/>
    <property type="match status" value="1"/>
</dbReference>
<dbReference type="PROSITE" id="PS51273">
    <property type="entry name" value="GATASE_TYPE_1"/>
    <property type="match status" value="1"/>
</dbReference>
<keyword evidence="7 10" id="KW-0456">Lyase</keyword>
<dbReference type="SUPFAM" id="SSF52317">
    <property type="entry name" value="Class I glutamine amidotransferase-like"/>
    <property type="match status" value="1"/>
</dbReference>
<feature type="active site" evidence="10 11">
    <location>
        <position position="190"/>
    </location>
</feature>
<dbReference type="NCBIfam" id="TIGR01855">
    <property type="entry name" value="IMP_synth_hisH"/>
    <property type="match status" value="1"/>
</dbReference>
<keyword evidence="5 10" id="KW-0315">Glutamine amidotransferase</keyword>
<proteinExistence type="inferred from homology"/>
<keyword evidence="10" id="KW-0963">Cytoplasm</keyword>
<keyword evidence="3 10" id="KW-0028">Amino-acid biosynthesis</keyword>
<dbReference type="EC" id="4.3.2.10" evidence="10"/>
<keyword evidence="4 10" id="KW-0378">Hydrolase</keyword>
<evidence type="ECO:0000256" key="8">
    <source>
        <dbReference type="ARBA" id="ARBA00047838"/>
    </source>
</evidence>
<dbReference type="Gene3D" id="3.40.50.880">
    <property type="match status" value="1"/>
</dbReference>
<evidence type="ECO:0000259" key="12">
    <source>
        <dbReference type="Pfam" id="PF00117"/>
    </source>
</evidence>
<evidence type="ECO:0000256" key="1">
    <source>
        <dbReference type="ARBA" id="ARBA00005091"/>
    </source>
</evidence>
<reference evidence="14" key="1">
    <citation type="submission" date="2015-12" db="EMBL/GenBank/DDBJ databases">
        <authorList>
            <person name="Lodha T.D."/>
            <person name="Chintalapati S."/>
            <person name="Chintalapati V.R."/>
            <person name="Sravanthi T."/>
        </authorList>
    </citation>
    <scope>NUCLEOTIDE SEQUENCE [LARGE SCALE GENOMIC DNA]</scope>
    <source>
        <strain evidence="14">JC133</strain>
    </source>
</reference>
<dbReference type="PIRSF" id="PIRSF000495">
    <property type="entry name" value="Amidotransf_hisH"/>
    <property type="match status" value="1"/>
</dbReference>
<comment type="function">
    <text evidence="10">IGPS catalyzes the conversion of PRFAR and glutamine to IGP, AICAR and glutamate. The HisH subunit catalyzes the hydrolysis of glutamine to glutamate and ammonia as part of the synthesis of IGP and AICAR. The resulting ammonia molecule is channeled to the active site of HisF.</text>
</comment>
<dbReference type="GO" id="GO:0005737">
    <property type="term" value="C:cytoplasm"/>
    <property type="evidence" value="ECO:0007669"/>
    <property type="project" value="UniProtKB-SubCell"/>
</dbReference>
<comment type="subunit">
    <text evidence="2 10">Heterodimer of HisH and HisF.</text>
</comment>
<keyword evidence="14" id="KW-1185">Reference proteome</keyword>
<dbReference type="InterPro" id="IPR010139">
    <property type="entry name" value="Imidazole-glycPsynth_HisH"/>
</dbReference>
<comment type="pathway">
    <text evidence="1 10">Amino-acid biosynthesis; L-histidine biosynthesis; L-histidine from 5-phospho-alpha-D-ribose 1-diphosphate: step 5/9.</text>
</comment>
<keyword evidence="6 10" id="KW-0368">Histidine biosynthesis</keyword>
<dbReference type="OrthoDB" id="9807137at2"/>
<dbReference type="GO" id="GO:0000107">
    <property type="term" value="F:imidazoleglycerol-phosphate synthase activity"/>
    <property type="evidence" value="ECO:0007669"/>
    <property type="project" value="UniProtKB-UniRule"/>
</dbReference>
<comment type="catalytic activity">
    <reaction evidence="8 10">
        <text>5-[(5-phospho-1-deoxy-D-ribulos-1-ylimino)methylamino]-1-(5-phospho-beta-D-ribosyl)imidazole-4-carboxamide + L-glutamine = D-erythro-1-(imidazol-4-yl)glycerol 3-phosphate + 5-amino-1-(5-phospho-beta-D-ribosyl)imidazole-4-carboxamide + L-glutamate + H(+)</text>
        <dbReference type="Rhea" id="RHEA:24793"/>
        <dbReference type="ChEBI" id="CHEBI:15378"/>
        <dbReference type="ChEBI" id="CHEBI:29985"/>
        <dbReference type="ChEBI" id="CHEBI:58278"/>
        <dbReference type="ChEBI" id="CHEBI:58359"/>
        <dbReference type="ChEBI" id="CHEBI:58475"/>
        <dbReference type="ChEBI" id="CHEBI:58525"/>
        <dbReference type="EC" id="4.3.2.10"/>
    </reaction>
</comment>
<protein>
    <recommendedName>
        <fullName evidence="10">Imidazole glycerol phosphate synthase subunit HisH</fullName>
        <ecNumber evidence="10">4.3.2.10</ecNumber>
    </recommendedName>
    <alternativeName>
        <fullName evidence="10">IGP synthase glutaminase subunit</fullName>
        <ecNumber evidence="10">3.5.1.2</ecNumber>
    </alternativeName>
    <alternativeName>
        <fullName evidence="10">IGP synthase subunit HisH</fullName>
    </alternativeName>
    <alternativeName>
        <fullName evidence="10">ImGP synthase subunit HisH</fullName>
        <shortName evidence="10">IGPS subunit HisH</shortName>
    </alternativeName>
</protein>
<dbReference type="InterPro" id="IPR017926">
    <property type="entry name" value="GATASE"/>
</dbReference>
<evidence type="ECO:0000256" key="2">
    <source>
        <dbReference type="ARBA" id="ARBA00011152"/>
    </source>
</evidence>
<dbReference type="InterPro" id="IPR029062">
    <property type="entry name" value="Class_I_gatase-like"/>
</dbReference>
<evidence type="ECO:0000256" key="9">
    <source>
        <dbReference type="ARBA" id="ARBA00049534"/>
    </source>
</evidence>
<evidence type="ECO:0000256" key="5">
    <source>
        <dbReference type="ARBA" id="ARBA00022962"/>
    </source>
</evidence>
<evidence type="ECO:0000256" key="11">
    <source>
        <dbReference type="PIRSR" id="PIRSR000495-1"/>
    </source>
</evidence>
<evidence type="ECO:0000256" key="3">
    <source>
        <dbReference type="ARBA" id="ARBA00022605"/>
    </source>
</evidence>
<feature type="active site" evidence="10 11">
    <location>
        <position position="188"/>
    </location>
</feature>
<dbReference type="PANTHER" id="PTHR42701:SF1">
    <property type="entry name" value="IMIDAZOLE GLYCEROL PHOSPHATE SYNTHASE SUBUNIT HISH"/>
    <property type="match status" value="1"/>
</dbReference>
<dbReference type="Proteomes" id="UP000237350">
    <property type="component" value="Unassembled WGS sequence"/>
</dbReference>
<evidence type="ECO:0000256" key="6">
    <source>
        <dbReference type="ARBA" id="ARBA00023102"/>
    </source>
</evidence>
<accession>A0A2S4JFY3</accession>
<dbReference type="Pfam" id="PF00117">
    <property type="entry name" value="GATase"/>
    <property type="match status" value="1"/>
</dbReference>
<evidence type="ECO:0000256" key="10">
    <source>
        <dbReference type="HAMAP-Rule" id="MF_00278"/>
    </source>
</evidence>
<dbReference type="UniPathway" id="UPA00031">
    <property type="reaction ID" value="UER00010"/>
</dbReference>
<dbReference type="EMBL" id="LPWH01000123">
    <property type="protein sequence ID" value="POQ98365.1"/>
    <property type="molecule type" value="Genomic_DNA"/>
</dbReference>
<comment type="catalytic activity">
    <reaction evidence="9 10">
        <text>L-glutamine + H2O = L-glutamate + NH4(+)</text>
        <dbReference type="Rhea" id="RHEA:15889"/>
        <dbReference type="ChEBI" id="CHEBI:15377"/>
        <dbReference type="ChEBI" id="CHEBI:28938"/>
        <dbReference type="ChEBI" id="CHEBI:29985"/>
        <dbReference type="ChEBI" id="CHEBI:58359"/>
        <dbReference type="EC" id="3.5.1.2"/>
    </reaction>
</comment>
<organism evidence="13 14">
    <name type="scientific">Alkalispirochaeta sphaeroplastigenens</name>
    <dbReference type="NCBI Taxonomy" id="1187066"/>
    <lineage>
        <taxon>Bacteria</taxon>
        <taxon>Pseudomonadati</taxon>
        <taxon>Spirochaetota</taxon>
        <taxon>Spirochaetia</taxon>
        <taxon>Spirochaetales</taxon>
        <taxon>Spirochaetaceae</taxon>
        <taxon>Alkalispirochaeta</taxon>
    </lineage>
</organism>
<evidence type="ECO:0000313" key="14">
    <source>
        <dbReference type="Proteomes" id="UP000237350"/>
    </source>
</evidence>
<feature type="domain" description="Glutamine amidotransferase" evidence="12">
    <location>
        <begin position="4"/>
        <end position="203"/>
    </location>
</feature>
<evidence type="ECO:0000256" key="4">
    <source>
        <dbReference type="ARBA" id="ARBA00022801"/>
    </source>
</evidence>
<gene>
    <name evidence="10" type="primary">hisH</name>
    <name evidence="13" type="ORF">AU468_13495</name>
</gene>